<organism evidence="1 2">
    <name type="scientific">Acorus calamus</name>
    <name type="common">Sweet flag</name>
    <dbReference type="NCBI Taxonomy" id="4465"/>
    <lineage>
        <taxon>Eukaryota</taxon>
        <taxon>Viridiplantae</taxon>
        <taxon>Streptophyta</taxon>
        <taxon>Embryophyta</taxon>
        <taxon>Tracheophyta</taxon>
        <taxon>Spermatophyta</taxon>
        <taxon>Magnoliopsida</taxon>
        <taxon>Liliopsida</taxon>
        <taxon>Acoraceae</taxon>
        <taxon>Acorus</taxon>
    </lineage>
</organism>
<reference evidence="1" key="1">
    <citation type="journal article" date="2023" name="Nat. Commun.">
        <title>Diploid and tetraploid genomes of Acorus and the evolution of monocots.</title>
        <authorList>
            <person name="Ma L."/>
            <person name="Liu K.W."/>
            <person name="Li Z."/>
            <person name="Hsiao Y.Y."/>
            <person name="Qi Y."/>
            <person name="Fu T."/>
            <person name="Tang G.D."/>
            <person name="Zhang D."/>
            <person name="Sun W.H."/>
            <person name="Liu D.K."/>
            <person name="Li Y."/>
            <person name="Chen G.Z."/>
            <person name="Liu X.D."/>
            <person name="Liao X.Y."/>
            <person name="Jiang Y.T."/>
            <person name="Yu X."/>
            <person name="Hao Y."/>
            <person name="Huang J."/>
            <person name="Zhao X.W."/>
            <person name="Ke S."/>
            <person name="Chen Y.Y."/>
            <person name="Wu W.L."/>
            <person name="Hsu J.L."/>
            <person name="Lin Y.F."/>
            <person name="Huang M.D."/>
            <person name="Li C.Y."/>
            <person name="Huang L."/>
            <person name="Wang Z.W."/>
            <person name="Zhao X."/>
            <person name="Zhong W.Y."/>
            <person name="Peng D.H."/>
            <person name="Ahmad S."/>
            <person name="Lan S."/>
            <person name="Zhang J.S."/>
            <person name="Tsai W.C."/>
            <person name="Van de Peer Y."/>
            <person name="Liu Z.J."/>
        </authorList>
    </citation>
    <scope>NUCLEOTIDE SEQUENCE</scope>
    <source>
        <strain evidence="1">CP</strain>
    </source>
</reference>
<name>A0AAV9D4R0_ACOCL</name>
<accession>A0AAV9D4R0</accession>
<comment type="caution">
    <text evidence="1">The sequence shown here is derived from an EMBL/GenBank/DDBJ whole genome shotgun (WGS) entry which is preliminary data.</text>
</comment>
<proteinExistence type="predicted"/>
<evidence type="ECO:0000313" key="2">
    <source>
        <dbReference type="Proteomes" id="UP001180020"/>
    </source>
</evidence>
<evidence type="ECO:0000313" key="1">
    <source>
        <dbReference type="EMBL" id="KAK1296270.1"/>
    </source>
</evidence>
<keyword evidence="2" id="KW-1185">Reference proteome</keyword>
<protein>
    <submittedName>
        <fullName evidence="1">Uncharacterized protein</fullName>
    </submittedName>
</protein>
<dbReference type="AlphaFoldDB" id="A0AAV9D4R0"/>
<gene>
    <name evidence="1" type="ORF">QJS10_CPB15g02100</name>
</gene>
<dbReference type="EMBL" id="JAUJYO010000015">
    <property type="protein sequence ID" value="KAK1296270.1"/>
    <property type="molecule type" value="Genomic_DNA"/>
</dbReference>
<reference evidence="1" key="2">
    <citation type="submission" date="2023-06" db="EMBL/GenBank/DDBJ databases">
        <authorList>
            <person name="Ma L."/>
            <person name="Liu K.-W."/>
            <person name="Li Z."/>
            <person name="Hsiao Y.-Y."/>
            <person name="Qi Y."/>
            <person name="Fu T."/>
            <person name="Tang G."/>
            <person name="Zhang D."/>
            <person name="Sun W.-H."/>
            <person name="Liu D.-K."/>
            <person name="Li Y."/>
            <person name="Chen G.-Z."/>
            <person name="Liu X.-D."/>
            <person name="Liao X.-Y."/>
            <person name="Jiang Y.-T."/>
            <person name="Yu X."/>
            <person name="Hao Y."/>
            <person name="Huang J."/>
            <person name="Zhao X.-W."/>
            <person name="Ke S."/>
            <person name="Chen Y.-Y."/>
            <person name="Wu W.-L."/>
            <person name="Hsu J.-L."/>
            <person name="Lin Y.-F."/>
            <person name="Huang M.-D."/>
            <person name="Li C.-Y."/>
            <person name="Huang L."/>
            <person name="Wang Z.-W."/>
            <person name="Zhao X."/>
            <person name="Zhong W.-Y."/>
            <person name="Peng D.-H."/>
            <person name="Ahmad S."/>
            <person name="Lan S."/>
            <person name="Zhang J.-S."/>
            <person name="Tsai W.-C."/>
            <person name="Van De Peer Y."/>
            <person name="Liu Z.-J."/>
        </authorList>
    </citation>
    <scope>NUCLEOTIDE SEQUENCE</scope>
    <source>
        <strain evidence="1">CP</strain>
        <tissue evidence="1">Leaves</tissue>
    </source>
</reference>
<dbReference type="Proteomes" id="UP001180020">
    <property type="component" value="Unassembled WGS sequence"/>
</dbReference>
<sequence length="177" mass="19078">MYLIQIANGQKFKFIHYGHRTATGLSAGIAFKGHDAHGKGYDWILACSNPQEKNYVKKKVLTAGTMVWEIFSSEHVLQTVTRDAVVAATLASDEMLREVVGAAVSTILIGVEAAPLFVLLAGVVTSIVRAFFLGEFASWLIDLIFGSGGTAPLSTDGHQCYISPMPDGEVLARQIVH</sequence>